<dbReference type="Proteomes" id="UP000276133">
    <property type="component" value="Unassembled WGS sequence"/>
</dbReference>
<sequence>MDLIDTIRNLSVSRRRSLRDDDFLVDRLHHRYTVAILVLFCAVVTTNQYAGEPINCWVPAQFTGAFETYTNRLCWLQNTYYVDENHDIPDSISDRHQKMLKYYQWVHLIILLQAVLFIIPRIVWRSLNDKCGIEILNYVDAAIKFEEVDKYAERENLMEFLSGNINNFIHSKNSYKASKKKLEYKFRRCMSFLFFWTGKRFGNYLIILYIFVKLMYLINVFGQLFLMTRLLGISNYHLLGFEILHRMAKGMDMISNHYFPKVTHCDFKIRELGSDHLYTVQCVLSINIFVEKIYIILWFWFVILTVLTFIDLVSFLIKNCFQTQRYLYIKKHVQIYNKLENHEQKMMLNDFATNYLKPDVVLVMKLLAANVNGLVVSELIKYLWESFNRNREMVVYDLGNDSEENANEPAEGNYDNNNPDDMNELTPSFPMRQTHEPKKMGFFKNLKSRKGQKSGQGAFKV</sequence>
<dbReference type="EMBL" id="REGN01010492">
    <property type="protein sequence ID" value="RMZ98919.1"/>
    <property type="molecule type" value="Genomic_DNA"/>
</dbReference>
<organism evidence="11 12">
    <name type="scientific">Brachionus plicatilis</name>
    <name type="common">Marine rotifer</name>
    <name type="synonym">Brachionus muelleri</name>
    <dbReference type="NCBI Taxonomy" id="10195"/>
    <lineage>
        <taxon>Eukaryota</taxon>
        <taxon>Metazoa</taxon>
        <taxon>Spiralia</taxon>
        <taxon>Gnathifera</taxon>
        <taxon>Rotifera</taxon>
        <taxon>Eurotatoria</taxon>
        <taxon>Monogononta</taxon>
        <taxon>Pseudotrocha</taxon>
        <taxon>Ploima</taxon>
        <taxon>Brachionidae</taxon>
        <taxon>Brachionus</taxon>
    </lineage>
</organism>
<proteinExistence type="inferred from homology"/>
<keyword evidence="4 9" id="KW-0812">Transmembrane</keyword>
<evidence type="ECO:0000313" key="12">
    <source>
        <dbReference type="Proteomes" id="UP000276133"/>
    </source>
</evidence>
<comment type="function">
    <text evidence="9">Structural component of the gap junctions.</text>
</comment>
<evidence type="ECO:0000256" key="6">
    <source>
        <dbReference type="ARBA" id="ARBA00023065"/>
    </source>
</evidence>
<keyword evidence="3" id="KW-1003">Cell membrane</keyword>
<keyword evidence="12" id="KW-1185">Reference proteome</keyword>
<dbReference type="PROSITE" id="PS51013">
    <property type="entry name" value="PANNEXIN"/>
    <property type="match status" value="1"/>
</dbReference>
<evidence type="ECO:0000313" key="11">
    <source>
        <dbReference type="EMBL" id="RMZ98919.1"/>
    </source>
</evidence>
<evidence type="ECO:0000256" key="2">
    <source>
        <dbReference type="ARBA" id="ARBA00022448"/>
    </source>
</evidence>
<feature type="transmembrane region" description="Helical" evidence="9">
    <location>
        <begin position="102"/>
        <end position="124"/>
    </location>
</feature>
<feature type="transmembrane region" description="Helical" evidence="9">
    <location>
        <begin position="201"/>
        <end position="218"/>
    </location>
</feature>
<evidence type="ECO:0000256" key="5">
    <source>
        <dbReference type="ARBA" id="ARBA00022989"/>
    </source>
</evidence>
<dbReference type="GO" id="GO:0005886">
    <property type="term" value="C:plasma membrane"/>
    <property type="evidence" value="ECO:0007669"/>
    <property type="project" value="UniProtKB-SubCell"/>
</dbReference>
<evidence type="ECO:0000256" key="4">
    <source>
        <dbReference type="ARBA" id="ARBA00022692"/>
    </source>
</evidence>
<name>A0A3M7PIM8_BRAPC</name>
<dbReference type="AlphaFoldDB" id="A0A3M7PIM8"/>
<dbReference type="PANTHER" id="PTHR11893">
    <property type="entry name" value="INNEXIN"/>
    <property type="match status" value="1"/>
</dbReference>
<feature type="transmembrane region" description="Helical" evidence="9">
    <location>
        <begin position="293"/>
        <end position="317"/>
    </location>
</feature>
<keyword evidence="6 9" id="KW-0406">Ion transport</keyword>
<dbReference type="InterPro" id="IPR000990">
    <property type="entry name" value="Innexin"/>
</dbReference>
<evidence type="ECO:0000256" key="8">
    <source>
        <dbReference type="ARBA" id="ARBA00023303"/>
    </source>
</evidence>
<feature type="region of interest" description="Disordered" evidence="10">
    <location>
        <begin position="402"/>
        <end position="435"/>
    </location>
</feature>
<evidence type="ECO:0000256" key="3">
    <source>
        <dbReference type="ARBA" id="ARBA00022475"/>
    </source>
</evidence>
<dbReference type="PRINTS" id="PR01262">
    <property type="entry name" value="INNEXIN"/>
</dbReference>
<evidence type="ECO:0000256" key="9">
    <source>
        <dbReference type="RuleBase" id="RU010713"/>
    </source>
</evidence>
<dbReference type="GO" id="GO:0005921">
    <property type="term" value="C:gap junction"/>
    <property type="evidence" value="ECO:0007669"/>
    <property type="project" value="UniProtKB-UniRule"/>
</dbReference>
<comment type="caution">
    <text evidence="11">The sequence shown here is derived from an EMBL/GenBank/DDBJ whole genome shotgun (WGS) entry which is preliminary data.</text>
</comment>
<dbReference type="STRING" id="10195.A0A3M7PIM8"/>
<reference evidence="11 12" key="1">
    <citation type="journal article" date="2018" name="Sci. Rep.">
        <title>Genomic signatures of local adaptation to the degree of environmental predictability in rotifers.</title>
        <authorList>
            <person name="Franch-Gras L."/>
            <person name="Hahn C."/>
            <person name="Garcia-Roger E.M."/>
            <person name="Carmona M.J."/>
            <person name="Serra M."/>
            <person name="Gomez A."/>
        </authorList>
    </citation>
    <scope>NUCLEOTIDE SEQUENCE [LARGE SCALE GENOMIC DNA]</scope>
    <source>
        <strain evidence="11">HYR1</strain>
    </source>
</reference>
<evidence type="ECO:0000256" key="1">
    <source>
        <dbReference type="ARBA" id="ARBA00004651"/>
    </source>
</evidence>
<keyword evidence="2 9" id="KW-0813">Transport</keyword>
<comment type="subcellular location">
    <subcellularLocation>
        <location evidence="1 9">Cell membrane</location>
        <topology evidence="1 9">Multi-pass membrane protein</topology>
    </subcellularLocation>
</comment>
<dbReference type="OrthoDB" id="5867527at2759"/>
<keyword evidence="8 9" id="KW-0407">Ion channel</keyword>
<keyword evidence="5 9" id="KW-1133">Transmembrane helix</keyword>
<evidence type="ECO:0000256" key="10">
    <source>
        <dbReference type="SAM" id="MobiDB-lite"/>
    </source>
</evidence>
<keyword evidence="7 9" id="KW-0472">Membrane</keyword>
<comment type="similarity">
    <text evidence="9">Belongs to the pannexin family.</text>
</comment>
<dbReference type="Pfam" id="PF00876">
    <property type="entry name" value="Innexin"/>
    <property type="match status" value="1"/>
</dbReference>
<dbReference type="PANTHER" id="PTHR11893:SF36">
    <property type="entry name" value="INNEXIN-5"/>
    <property type="match status" value="1"/>
</dbReference>
<dbReference type="GO" id="GO:0034220">
    <property type="term" value="P:monoatomic ion transmembrane transport"/>
    <property type="evidence" value="ECO:0007669"/>
    <property type="project" value="UniProtKB-KW"/>
</dbReference>
<protein>
    <recommendedName>
        <fullName evidence="9">Innexin</fullName>
    </recommendedName>
</protein>
<feature type="transmembrane region" description="Helical" evidence="9">
    <location>
        <begin position="32"/>
        <end position="50"/>
    </location>
</feature>
<gene>
    <name evidence="9" type="primary">inx</name>
    <name evidence="11" type="ORF">BpHYR1_053537</name>
</gene>
<accession>A0A3M7PIM8</accession>
<evidence type="ECO:0000256" key="7">
    <source>
        <dbReference type="ARBA" id="ARBA00023136"/>
    </source>
</evidence>